<comment type="caution">
    <text evidence="2">The sequence shown here is derived from an EMBL/GenBank/DDBJ whole genome shotgun (WGS) entry which is preliminary data.</text>
</comment>
<organism evidence="2 3">
    <name type="scientific">Mycobacterium kansasii</name>
    <dbReference type="NCBI Taxonomy" id="1768"/>
    <lineage>
        <taxon>Bacteria</taxon>
        <taxon>Bacillati</taxon>
        <taxon>Actinomycetota</taxon>
        <taxon>Actinomycetes</taxon>
        <taxon>Mycobacteriales</taxon>
        <taxon>Mycobacteriaceae</taxon>
        <taxon>Mycobacterium</taxon>
    </lineage>
</organism>
<dbReference type="GO" id="GO:0016787">
    <property type="term" value="F:hydrolase activity"/>
    <property type="evidence" value="ECO:0007669"/>
    <property type="project" value="UniProtKB-KW"/>
</dbReference>
<dbReference type="Gene3D" id="3.40.50.1000">
    <property type="entry name" value="HAD superfamily/HAD-like"/>
    <property type="match status" value="1"/>
</dbReference>
<name>A0A1V3WGD9_MYCKA</name>
<dbReference type="InterPro" id="IPR036412">
    <property type="entry name" value="HAD-like_sf"/>
</dbReference>
<accession>A0A1V3WGD9</accession>
<proteinExistence type="predicted"/>
<protein>
    <submittedName>
        <fullName evidence="2">Haloacid dehalogenase-like hydrolase family protein</fullName>
    </submittedName>
</protein>
<dbReference type="Pfam" id="PF08282">
    <property type="entry name" value="Hydrolase_3"/>
    <property type="match status" value="1"/>
</dbReference>
<dbReference type="Proteomes" id="UP000188532">
    <property type="component" value="Unassembled WGS sequence"/>
</dbReference>
<feature type="region of interest" description="Disordered" evidence="1">
    <location>
        <begin position="71"/>
        <end position="110"/>
    </location>
</feature>
<dbReference type="AlphaFoldDB" id="A0A1V3WGD9"/>
<reference evidence="2 3" key="1">
    <citation type="submission" date="2017-02" db="EMBL/GenBank/DDBJ databases">
        <title>Complete genome sequences of Mycobacterium kansasii strains isolated from rhesus macaques.</title>
        <authorList>
            <person name="Panda A."/>
            <person name="Nagaraj S."/>
            <person name="Zhao X."/>
            <person name="Tettelin H."/>
            <person name="Detolla L.J."/>
        </authorList>
    </citation>
    <scope>NUCLEOTIDE SEQUENCE [LARGE SCALE GENOMIC DNA]</scope>
    <source>
        <strain evidence="2 3">11-3469</strain>
    </source>
</reference>
<evidence type="ECO:0000313" key="3">
    <source>
        <dbReference type="Proteomes" id="UP000188532"/>
    </source>
</evidence>
<dbReference type="SUPFAM" id="SSF56784">
    <property type="entry name" value="HAD-like"/>
    <property type="match status" value="1"/>
</dbReference>
<feature type="compositionally biased region" description="Polar residues" evidence="1">
    <location>
        <begin position="74"/>
        <end position="84"/>
    </location>
</feature>
<evidence type="ECO:0000256" key="1">
    <source>
        <dbReference type="SAM" id="MobiDB-lite"/>
    </source>
</evidence>
<evidence type="ECO:0000313" key="2">
    <source>
        <dbReference type="EMBL" id="OOK66020.1"/>
    </source>
</evidence>
<keyword evidence="2" id="KW-0378">Hydrolase</keyword>
<gene>
    <name evidence="2" type="ORF">BZL29_7601</name>
</gene>
<dbReference type="EMBL" id="MVBN01000010">
    <property type="protein sequence ID" value="OOK66020.1"/>
    <property type="molecule type" value="Genomic_DNA"/>
</dbReference>
<sequence length="110" mass="11146">MKLSPHNTVAVGDAENDLSLFGIAEIGAAVADAVASVRRSADLVLDKPDGAGVAELLSGPYLAGYNVGVHPAGGSTSARSTTQRRPGYPEARAGSWSPDLPRQGKAMSSG</sequence>
<dbReference type="InterPro" id="IPR023214">
    <property type="entry name" value="HAD_sf"/>
</dbReference>